<proteinExistence type="predicted"/>
<accession>A0ABV6LW67</accession>
<dbReference type="RefSeq" id="WP_377244718.1">
    <property type="nucleotide sequence ID" value="NZ_JBHLUH010000004.1"/>
</dbReference>
<keyword evidence="1" id="KW-0378">Hydrolase</keyword>
<protein>
    <submittedName>
        <fullName evidence="1">HAD family hydrolase</fullName>
        <ecNumber evidence="1">3.-.-.-</ecNumber>
    </submittedName>
</protein>
<dbReference type="Proteomes" id="UP001589867">
    <property type="component" value="Unassembled WGS sequence"/>
</dbReference>
<sequence>MTAPDLATLVDRARYLLLDFDGPICRVFANHSAATIAAELRRVLVDQGVSLPEALLTESDPLEIMRYSATFRRPGLARRVEEALRAAELLAVRSAEPTPYGREVIVAAHHSGRRVAIVSNNSAEAVRTYLTERRLAGYVHPIIGRAFADPARMKPNPWPVIAAVRELGAQPEACLLIGDSTSDVDAAQAARVPVIGYANKPGKRTRLAKADAIIDSMAELASLLAADEL</sequence>
<dbReference type="PANTHER" id="PTHR43434">
    <property type="entry name" value="PHOSPHOGLYCOLATE PHOSPHATASE"/>
    <property type="match status" value="1"/>
</dbReference>
<dbReference type="InterPro" id="IPR023214">
    <property type="entry name" value="HAD_sf"/>
</dbReference>
<reference evidence="1 2" key="1">
    <citation type="submission" date="2024-09" db="EMBL/GenBank/DDBJ databases">
        <authorList>
            <person name="Sun Q."/>
            <person name="Mori K."/>
        </authorList>
    </citation>
    <scope>NUCLEOTIDE SEQUENCE [LARGE SCALE GENOMIC DNA]</scope>
    <source>
        <strain evidence="1 2">TBRC 3947</strain>
    </source>
</reference>
<keyword evidence="2" id="KW-1185">Reference proteome</keyword>
<dbReference type="EC" id="3.-.-.-" evidence="1"/>
<dbReference type="EMBL" id="JBHLUH010000004">
    <property type="protein sequence ID" value="MFC0526579.1"/>
    <property type="molecule type" value="Genomic_DNA"/>
</dbReference>
<dbReference type="InterPro" id="IPR036412">
    <property type="entry name" value="HAD-like_sf"/>
</dbReference>
<dbReference type="Gene3D" id="3.40.50.1000">
    <property type="entry name" value="HAD superfamily/HAD-like"/>
    <property type="match status" value="1"/>
</dbReference>
<gene>
    <name evidence="1" type="ORF">ACFFIA_02760</name>
</gene>
<evidence type="ECO:0000313" key="1">
    <source>
        <dbReference type="EMBL" id="MFC0526579.1"/>
    </source>
</evidence>
<dbReference type="PANTHER" id="PTHR43434:SF1">
    <property type="entry name" value="PHOSPHOGLYCOLATE PHOSPHATASE"/>
    <property type="match status" value="1"/>
</dbReference>
<name>A0ABV6LW67_9ACTN</name>
<dbReference type="NCBIfam" id="TIGR01549">
    <property type="entry name" value="HAD-SF-IA-v1"/>
    <property type="match status" value="1"/>
</dbReference>
<dbReference type="SUPFAM" id="SSF56784">
    <property type="entry name" value="HAD-like"/>
    <property type="match status" value="1"/>
</dbReference>
<dbReference type="GO" id="GO:0016787">
    <property type="term" value="F:hydrolase activity"/>
    <property type="evidence" value="ECO:0007669"/>
    <property type="project" value="UniProtKB-KW"/>
</dbReference>
<comment type="caution">
    <text evidence="1">The sequence shown here is derived from an EMBL/GenBank/DDBJ whole genome shotgun (WGS) entry which is preliminary data.</text>
</comment>
<dbReference type="Pfam" id="PF13419">
    <property type="entry name" value="HAD_2"/>
    <property type="match status" value="1"/>
</dbReference>
<evidence type="ECO:0000313" key="2">
    <source>
        <dbReference type="Proteomes" id="UP001589867"/>
    </source>
</evidence>
<organism evidence="1 2">
    <name type="scientific">Phytohabitans kaempferiae</name>
    <dbReference type="NCBI Taxonomy" id="1620943"/>
    <lineage>
        <taxon>Bacteria</taxon>
        <taxon>Bacillati</taxon>
        <taxon>Actinomycetota</taxon>
        <taxon>Actinomycetes</taxon>
        <taxon>Micromonosporales</taxon>
        <taxon>Micromonosporaceae</taxon>
    </lineage>
</organism>
<dbReference type="InterPro" id="IPR006439">
    <property type="entry name" value="HAD-SF_hydro_IA"/>
</dbReference>
<dbReference type="InterPro" id="IPR041492">
    <property type="entry name" value="HAD_2"/>
</dbReference>
<dbReference type="InterPro" id="IPR050155">
    <property type="entry name" value="HAD-like_hydrolase_sf"/>
</dbReference>